<reference evidence="1" key="1">
    <citation type="submission" date="2021-04" db="EMBL/GenBank/DDBJ databases">
        <title>Luteolibacter sp. 32A isolated from the skin of an Anderson's salamander (Ambystoma andersonii).</title>
        <authorList>
            <person name="Spergser J."/>
            <person name="Busse H.-J."/>
        </authorList>
    </citation>
    <scope>NUCLEOTIDE SEQUENCE</scope>
    <source>
        <strain evidence="1">32A</strain>
    </source>
</reference>
<sequence>MARLCRETANMSLREDRPDYLKRLSRGWYKGKSWVHWTMAMEDRAIGWLDSRMHLQVRELLVHTSARHHVVCPLYCLMPDHAHFLWVGLGEECDQLNAAKFFRQRWNALLKERGVRLQEQAYDHVLDESERNPDAFEDICLYIAHNPQRDSLVGSWQDWEFLGSVVAGFPDLNPREITAFWPTFWKIHNLETSRRARDSS</sequence>
<keyword evidence="2" id="KW-1185">Reference proteome</keyword>
<dbReference type="KEGG" id="lamb:KBB96_03800"/>
<organism evidence="1 2">
    <name type="scientific">Luteolibacter ambystomatis</name>
    <dbReference type="NCBI Taxonomy" id="2824561"/>
    <lineage>
        <taxon>Bacteria</taxon>
        <taxon>Pseudomonadati</taxon>
        <taxon>Verrucomicrobiota</taxon>
        <taxon>Verrucomicrobiia</taxon>
        <taxon>Verrucomicrobiales</taxon>
        <taxon>Verrucomicrobiaceae</taxon>
        <taxon>Luteolibacter</taxon>
    </lineage>
</organism>
<evidence type="ECO:0000313" key="1">
    <source>
        <dbReference type="EMBL" id="QUE52016.1"/>
    </source>
</evidence>
<dbReference type="Gene3D" id="3.30.70.1290">
    <property type="entry name" value="Transposase IS200-like"/>
    <property type="match status" value="1"/>
</dbReference>
<evidence type="ECO:0008006" key="3">
    <source>
        <dbReference type="Google" id="ProtNLM"/>
    </source>
</evidence>
<name>A0A975PG64_9BACT</name>
<dbReference type="GO" id="GO:0006313">
    <property type="term" value="P:DNA transposition"/>
    <property type="evidence" value="ECO:0007669"/>
    <property type="project" value="InterPro"/>
</dbReference>
<accession>A0A975PG64</accession>
<dbReference type="Proteomes" id="UP000676169">
    <property type="component" value="Chromosome"/>
</dbReference>
<dbReference type="SUPFAM" id="SSF143422">
    <property type="entry name" value="Transposase IS200-like"/>
    <property type="match status" value="1"/>
</dbReference>
<dbReference type="EMBL" id="CP073100">
    <property type="protein sequence ID" value="QUE52016.1"/>
    <property type="molecule type" value="Genomic_DNA"/>
</dbReference>
<evidence type="ECO:0000313" key="2">
    <source>
        <dbReference type="Proteomes" id="UP000676169"/>
    </source>
</evidence>
<protein>
    <recommendedName>
        <fullName evidence="3">Transposase IS200-like domain-containing protein</fullName>
    </recommendedName>
</protein>
<dbReference type="GO" id="GO:0004803">
    <property type="term" value="F:transposase activity"/>
    <property type="evidence" value="ECO:0007669"/>
    <property type="project" value="InterPro"/>
</dbReference>
<proteinExistence type="predicted"/>
<dbReference type="InterPro" id="IPR036515">
    <property type="entry name" value="Transposase_17_sf"/>
</dbReference>
<dbReference type="RefSeq" id="WP_211632456.1">
    <property type="nucleotide sequence ID" value="NZ_CP073100.1"/>
</dbReference>
<dbReference type="GO" id="GO:0003677">
    <property type="term" value="F:DNA binding"/>
    <property type="evidence" value="ECO:0007669"/>
    <property type="project" value="InterPro"/>
</dbReference>
<dbReference type="AlphaFoldDB" id="A0A975PG64"/>
<gene>
    <name evidence="1" type="ORF">KBB96_03800</name>
</gene>